<gene>
    <name evidence="8" type="primary">ABSGL_06184.1 scaffold 7705</name>
</gene>
<dbReference type="Gene3D" id="4.10.240.10">
    <property type="entry name" value="Zn(2)-C6 fungal-type DNA-binding domain"/>
    <property type="match status" value="1"/>
</dbReference>
<dbReference type="PANTHER" id="PTHR47338:SF5">
    <property type="entry name" value="ZN(II)2CYS6 TRANSCRIPTION FACTOR (EUROFUNG)"/>
    <property type="match status" value="1"/>
</dbReference>
<keyword evidence="5" id="KW-0539">Nucleus</keyword>
<protein>
    <recommendedName>
        <fullName evidence="7">Zn(2)-C6 fungal-type domain-containing protein</fullName>
    </recommendedName>
</protein>
<dbReference type="PROSITE" id="PS00463">
    <property type="entry name" value="ZN2_CY6_FUNGAL_1"/>
    <property type="match status" value="1"/>
</dbReference>
<dbReference type="GO" id="GO:0005634">
    <property type="term" value="C:nucleus"/>
    <property type="evidence" value="ECO:0007669"/>
    <property type="project" value="UniProtKB-SubCell"/>
</dbReference>
<organism evidence="8">
    <name type="scientific">Absidia glauca</name>
    <name type="common">Pin mould</name>
    <dbReference type="NCBI Taxonomy" id="4829"/>
    <lineage>
        <taxon>Eukaryota</taxon>
        <taxon>Fungi</taxon>
        <taxon>Fungi incertae sedis</taxon>
        <taxon>Mucoromycota</taxon>
        <taxon>Mucoromycotina</taxon>
        <taxon>Mucoromycetes</taxon>
        <taxon>Mucorales</taxon>
        <taxon>Cunninghamellaceae</taxon>
        <taxon>Absidia</taxon>
    </lineage>
</organism>
<dbReference type="InterPro" id="IPR036864">
    <property type="entry name" value="Zn2-C6_fun-type_DNA-bd_sf"/>
</dbReference>
<dbReference type="InterPro" id="IPR001138">
    <property type="entry name" value="Zn2Cys6_DnaBD"/>
</dbReference>
<dbReference type="PROSITE" id="PS50048">
    <property type="entry name" value="ZN2_CY6_FUNGAL_2"/>
    <property type="match status" value="1"/>
</dbReference>
<reference evidence="8" key="1">
    <citation type="submission" date="2016-04" db="EMBL/GenBank/DDBJ databases">
        <authorList>
            <person name="Evans L.H."/>
            <person name="Alamgir A."/>
            <person name="Owens N."/>
            <person name="Weber N.D."/>
            <person name="Virtaneva K."/>
            <person name="Barbian K."/>
            <person name="Babar A."/>
            <person name="Rosenke K."/>
        </authorList>
    </citation>
    <scope>NUCLEOTIDE SEQUENCE [LARGE SCALE GENOMIC DNA]</scope>
    <source>
        <strain evidence="8">CBS 101.48</strain>
    </source>
</reference>
<dbReference type="CDD" id="cd00067">
    <property type="entry name" value="GAL4"/>
    <property type="match status" value="1"/>
</dbReference>
<dbReference type="SUPFAM" id="SSF57701">
    <property type="entry name" value="Zn2/Cys6 DNA-binding domain"/>
    <property type="match status" value="1"/>
</dbReference>
<dbReference type="InterPro" id="IPR050815">
    <property type="entry name" value="TF_fung"/>
</dbReference>
<evidence type="ECO:0000313" key="9">
    <source>
        <dbReference type="Proteomes" id="UP000078561"/>
    </source>
</evidence>
<comment type="subcellular location">
    <subcellularLocation>
        <location evidence="1">Nucleus</location>
    </subcellularLocation>
</comment>
<proteinExistence type="predicted"/>
<dbReference type="InParanoid" id="A0A168NGC1"/>
<dbReference type="OrthoDB" id="2269373at2759"/>
<evidence type="ECO:0000313" key="8">
    <source>
        <dbReference type="EMBL" id="SAM00496.1"/>
    </source>
</evidence>
<evidence type="ECO:0000256" key="2">
    <source>
        <dbReference type="ARBA" id="ARBA00022723"/>
    </source>
</evidence>
<evidence type="ECO:0000256" key="3">
    <source>
        <dbReference type="ARBA" id="ARBA00023015"/>
    </source>
</evidence>
<feature type="compositionally biased region" description="Low complexity" evidence="6">
    <location>
        <begin position="84"/>
        <end position="93"/>
    </location>
</feature>
<dbReference type="SMART" id="SM00066">
    <property type="entry name" value="GAL4"/>
    <property type="match status" value="1"/>
</dbReference>
<keyword evidence="2" id="KW-0479">Metal-binding</keyword>
<dbReference type="AlphaFoldDB" id="A0A168NGC1"/>
<evidence type="ECO:0000256" key="5">
    <source>
        <dbReference type="ARBA" id="ARBA00023242"/>
    </source>
</evidence>
<dbReference type="EMBL" id="LT553219">
    <property type="protein sequence ID" value="SAM00496.1"/>
    <property type="molecule type" value="Genomic_DNA"/>
</dbReference>
<dbReference type="GO" id="GO:0000981">
    <property type="term" value="F:DNA-binding transcription factor activity, RNA polymerase II-specific"/>
    <property type="evidence" value="ECO:0007669"/>
    <property type="project" value="InterPro"/>
</dbReference>
<dbReference type="GO" id="GO:0008270">
    <property type="term" value="F:zinc ion binding"/>
    <property type="evidence" value="ECO:0007669"/>
    <property type="project" value="InterPro"/>
</dbReference>
<keyword evidence="9" id="KW-1185">Reference proteome</keyword>
<evidence type="ECO:0000256" key="4">
    <source>
        <dbReference type="ARBA" id="ARBA00023163"/>
    </source>
</evidence>
<accession>A0A168NGC1</accession>
<dbReference type="PANTHER" id="PTHR47338">
    <property type="entry name" value="ZN(II)2CYS6 TRANSCRIPTION FACTOR (EUROFUNG)-RELATED"/>
    <property type="match status" value="1"/>
</dbReference>
<keyword evidence="4" id="KW-0804">Transcription</keyword>
<sequence>MQRTVKKRRRQCETCIPCRSSRKQCDKGTPCRNCSENNRKCLYAKEFPYSNLSQEQQALILERLLYDTKDKYAQLKMHYKKPTPGSSSPAAGSKNKQRMDADVYEWARQQTMTPLIGITDWSQRQQQQQHHHHPCAFERNPRRLALSDDLDKDMASFAVFGLSEPSEFSIDIARSMISVEEVDTLIAMYNDCYTFSSLPDFITPHLDDNGDYDLLLSSVMTLMCTHAVQCHTMKIDNHQHLSHVFYHYTRALLTARMEQQADIMCLHTLFNLMLFETENGYLEQASLSRHTMTAVIESLHHHYPSMSVWQQSLLRHLLWAIHTSDASRHDLQLQSHIIGSAYMQIEKQRPAEHPAQPVDRLKEEYIYYRCRLAEITRRINMTCYHSNNNNNNSSSAVPGQEIKVLEGHLWDLYHDLPKWVVNGQPLESVNDETTTPGADSCVHSRSHPACGRTLDQVWIRRLRYLFLMEWHSTFVYLYQLFLQPTVVAPDLLQQLVLVRCFEHGKYMVDVMAQWVEDAGYSGCYCLPILRPLLLVSHVHRSLLKTAASEGVRQNSYALILKLFSVIRVSTLYPLYKDTIFDWNLQEDDQHYLPPTYPQGGYRGNLNHGQDGHTGSGNTLYAYTTTS</sequence>
<evidence type="ECO:0000259" key="7">
    <source>
        <dbReference type="PROSITE" id="PS50048"/>
    </source>
</evidence>
<name>A0A168NGC1_ABSGL</name>
<feature type="region of interest" description="Disordered" evidence="6">
    <location>
        <begin position="78"/>
        <end position="98"/>
    </location>
</feature>
<keyword evidence="3" id="KW-0805">Transcription regulation</keyword>
<evidence type="ECO:0000256" key="1">
    <source>
        <dbReference type="ARBA" id="ARBA00004123"/>
    </source>
</evidence>
<dbReference type="CDD" id="cd12148">
    <property type="entry name" value="fungal_TF_MHR"/>
    <property type="match status" value="1"/>
</dbReference>
<dbReference type="Proteomes" id="UP000078561">
    <property type="component" value="Unassembled WGS sequence"/>
</dbReference>
<evidence type="ECO:0000256" key="6">
    <source>
        <dbReference type="SAM" id="MobiDB-lite"/>
    </source>
</evidence>
<feature type="domain" description="Zn(2)-C6 fungal-type" evidence="7">
    <location>
        <begin position="14"/>
        <end position="43"/>
    </location>
</feature>